<dbReference type="InterPro" id="IPR032479">
    <property type="entry name" value="DUF5058"/>
</dbReference>
<keyword evidence="1" id="KW-0472">Membrane</keyword>
<feature type="transmembrane region" description="Helical" evidence="1">
    <location>
        <begin position="55"/>
        <end position="80"/>
    </location>
</feature>
<accession>W0LKG7</accession>
<feature type="transmembrane region" description="Helical" evidence="1">
    <location>
        <begin position="14"/>
        <end position="34"/>
    </location>
</feature>
<evidence type="ECO:0008006" key="4">
    <source>
        <dbReference type="Google" id="ProtNLM"/>
    </source>
</evidence>
<evidence type="ECO:0000256" key="1">
    <source>
        <dbReference type="SAM" id="Phobius"/>
    </source>
</evidence>
<evidence type="ECO:0000313" key="2">
    <source>
        <dbReference type="EMBL" id="AHG22470.2"/>
    </source>
</evidence>
<protein>
    <recommendedName>
        <fullName evidence="4">DUF5058 domain-containing protein</fullName>
    </recommendedName>
</protein>
<dbReference type="Proteomes" id="UP000019030">
    <property type="component" value="Chromosome"/>
</dbReference>
<organism evidence="2 3">
    <name type="scientific">Chania multitudinisentens RB-25</name>
    <dbReference type="NCBI Taxonomy" id="1441930"/>
    <lineage>
        <taxon>Bacteria</taxon>
        <taxon>Pseudomonadati</taxon>
        <taxon>Pseudomonadota</taxon>
        <taxon>Gammaproteobacteria</taxon>
        <taxon>Enterobacterales</taxon>
        <taxon>Yersiniaceae</taxon>
        <taxon>Chania</taxon>
    </lineage>
</organism>
<keyword evidence="1" id="KW-0812">Transmembrane</keyword>
<reference evidence="2 3" key="2">
    <citation type="submission" date="2015-03" db="EMBL/GenBank/DDBJ databases">
        <authorList>
            <person name="Chan K.-G."/>
        </authorList>
    </citation>
    <scope>NUCLEOTIDE SEQUENCE [LARGE SCALE GENOMIC DNA]</scope>
    <source>
        <strain evidence="2 3">RB-25</strain>
    </source>
</reference>
<feature type="transmembrane region" description="Helical" evidence="1">
    <location>
        <begin position="213"/>
        <end position="232"/>
    </location>
</feature>
<sequence length="233" mass="24721">MDESDIMAIVNDPILWWIAIPLGGIILVMASLYIRMSFKSAASVGLSRTQCMKGLRSGILSSIGPSISVFVVVFSMAAIIGGPLTWMRFVGIGAAPVELAAINLGAETYGAPVGSENYNLTAMVSGLYTAIINSCGWVVVGFFFIHRMEKVREKMGGGDKVWLGLISVTAMLGLFGFLSTPFILAMNAKTVACLTGFISMGALTLLGKKIGWLKEYALGIALIIGMIFGSVFS</sequence>
<name>W0LKG7_9GAMM</name>
<keyword evidence="3" id="KW-1185">Reference proteome</keyword>
<feature type="transmembrane region" description="Helical" evidence="1">
    <location>
        <begin position="161"/>
        <end position="178"/>
    </location>
</feature>
<proteinExistence type="predicted"/>
<dbReference type="HOGENOM" id="CLU_101764_0_0_6"/>
<dbReference type="STRING" id="1441930.Z042_24825"/>
<dbReference type="AlphaFoldDB" id="W0LKG7"/>
<keyword evidence="1" id="KW-1133">Transmembrane helix</keyword>
<reference evidence="2 3" key="1">
    <citation type="submission" date="2014-01" db="EMBL/GenBank/DDBJ databases">
        <title>Isolation of Serratia multitudinisentens RB-25 from Ex-Landfill site.</title>
        <authorList>
            <person name="Robson E.H.J."/>
        </authorList>
    </citation>
    <scope>NUCLEOTIDE SEQUENCE [LARGE SCALE GENOMIC DNA]</scope>
    <source>
        <strain evidence="2 3">RB-25</strain>
    </source>
</reference>
<dbReference type="Pfam" id="PF16481">
    <property type="entry name" value="DUF5058"/>
    <property type="match status" value="1"/>
</dbReference>
<dbReference type="EMBL" id="CP007044">
    <property type="protein sequence ID" value="AHG22470.2"/>
    <property type="molecule type" value="Genomic_DNA"/>
</dbReference>
<gene>
    <name evidence="2" type="ORF">Z042_24825</name>
</gene>
<evidence type="ECO:0000313" key="3">
    <source>
        <dbReference type="Proteomes" id="UP000019030"/>
    </source>
</evidence>
<feature type="transmembrane region" description="Helical" evidence="1">
    <location>
        <begin position="126"/>
        <end position="145"/>
    </location>
</feature>
<dbReference type="KEGG" id="sfo:Z042_24825"/>
<dbReference type="eggNOG" id="ENOG502ZA1I">
    <property type="taxonomic scope" value="Bacteria"/>
</dbReference>